<dbReference type="OrthoDB" id="24252at10239"/>
<proteinExistence type="predicted"/>
<reference evidence="1 2" key="1">
    <citation type="submission" date="2006-09" db="EMBL/GenBank/DDBJ databases">
        <title>Sequence and annotation of the 288-kb ATCV-1 virus that infects an endosymbiotic Chlorella strain of the heliozoon Acanthocystis turfacea.</title>
        <authorList>
            <person name="Fitzgerald L.A."/>
            <person name="Graves M.V."/>
            <person name="Li X."/>
            <person name="Pfitzner A.J.P."/>
            <person name="Hartigan J."/>
            <person name="Van Etten J.L."/>
        </authorList>
    </citation>
    <scope>NUCLEOTIDE SEQUENCE [LARGE SCALE GENOMIC DNA]</scope>
    <source>
        <strain evidence="1 2">ATCV-1</strain>
    </source>
</reference>
<accession>A7K998</accession>
<evidence type="ECO:0000313" key="1">
    <source>
        <dbReference type="EMBL" id="ABT16622.1"/>
    </source>
</evidence>
<organism evidence="1 2">
    <name type="scientific">Chlorovirus heliozoae</name>
    <dbReference type="NCBI Taxonomy" id="322019"/>
    <lineage>
        <taxon>Viruses</taxon>
        <taxon>Varidnaviria</taxon>
        <taxon>Bamfordvirae</taxon>
        <taxon>Nucleocytoviricota</taxon>
        <taxon>Megaviricetes</taxon>
        <taxon>Algavirales</taxon>
        <taxon>Phycodnaviridae</taxon>
        <taxon>Chlorovirus</taxon>
    </lineage>
</organism>
<protein>
    <submittedName>
        <fullName evidence="1">Uncharacterized protein Z488L</fullName>
    </submittedName>
</protein>
<dbReference type="EMBL" id="EF101928">
    <property type="protein sequence ID" value="ABT16622.1"/>
    <property type="molecule type" value="Genomic_DNA"/>
</dbReference>
<dbReference type="KEGG" id="vg:5470264"/>
<dbReference type="Proteomes" id="UP000202420">
    <property type="component" value="Segment"/>
</dbReference>
<evidence type="ECO:0000313" key="2">
    <source>
        <dbReference type="Proteomes" id="UP000202420"/>
    </source>
</evidence>
<name>A7K998_9PHYC</name>
<dbReference type="GeneID" id="5470264"/>
<gene>
    <name evidence="1" type="primary">Z488L</name>
    <name evidence="1" type="ORF">ATCV1_Z488L</name>
</gene>
<sequence>MYMSSLETLELSPGFFDPRIAMSDEEEEPIVPMFVDIENSKKNDIVFNDENTNVNDEKNFVEDVVVFMFTVQKSDCGCTGWKRTSTY</sequence>
<dbReference type="RefSeq" id="YP_001426969.1">
    <property type="nucleotide sequence ID" value="NC_008724.1"/>
</dbReference>
<keyword evidence="2" id="KW-1185">Reference proteome</keyword>